<evidence type="ECO:0000256" key="3">
    <source>
        <dbReference type="ARBA" id="ARBA00022989"/>
    </source>
</evidence>
<protein>
    <submittedName>
        <fullName evidence="7">Unannotated protein</fullName>
    </submittedName>
</protein>
<evidence type="ECO:0000256" key="2">
    <source>
        <dbReference type="ARBA" id="ARBA00022692"/>
    </source>
</evidence>
<keyword evidence="4 5" id="KW-0472">Membrane</keyword>
<feature type="transmembrane region" description="Helical" evidence="5">
    <location>
        <begin position="237"/>
        <end position="256"/>
    </location>
</feature>
<feature type="transmembrane region" description="Helical" evidence="5">
    <location>
        <begin position="35"/>
        <end position="55"/>
    </location>
</feature>
<dbReference type="AlphaFoldDB" id="A0A6J6X3T9"/>
<sequence length="263" mass="28397">MSTATQSSLSRLRWAASDVATMAQRNLMAVVRIPSALVFVIIQPVMFVLLFRYVFGGAITAPGTSYVNFLIPGILVQTTVFGAVGTAIGLAEDLQRGLIERFRALPMARMAVLGGRTIADLARNLLILVVITIVGFGVGFRPEGGVVAYLQASFVMLFFSYCVSWGFAYIGLAAPNSETAQAMTFPLIFPITFASSIFVPVQTMPGWLQVFARNQPVSQAAESVRGLMLGVPHGNSTWITMAWALLALVTLAPLATRRYRRAA</sequence>
<evidence type="ECO:0000256" key="4">
    <source>
        <dbReference type="ARBA" id="ARBA00023136"/>
    </source>
</evidence>
<dbReference type="Pfam" id="PF01061">
    <property type="entry name" value="ABC2_membrane"/>
    <property type="match status" value="1"/>
</dbReference>
<feature type="transmembrane region" description="Helical" evidence="5">
    <location>
        <begin position="121"/>
        <end position="140"/>
    </location>
</feature>
<dbReference type="EMBL" id="CAFAAB010000141">
    <property type="protein sequence ID" value="CAB4790363.1"/>
    <property type="molecule type" value="Genomic_DNA"/>
</dbReference>
<evidence type="ECO:0000313" key="7">
    <source>
        <dbReference type="EMBL" id="CAB4790363.1"/>
    </source>
</evidence>
<dbReference type="InterPro" id="IPR051784">
    <property type="entry name" value="Nod_factor_ABC_transporter"/>
</dbReference>
<name>A0A6J6X3T9_9ZZZZ</name>
<feature type="transmembrane region" description="Helical" evidence="5">
    <location>
        <begin position="146"/>
        <end position="170"/>
    </location>
</feature>
<dbReference type="InterPro" id="IPR013525">
    <property type="entry name" value="ABC2_TM"/>
</dbReference>
<dbReference type="PANTHER" id="PTHR43229">
    <property type="entry name" value="NODULATION PROTEIN J"/>
    <property type="match status" value="1"/>
</dbReference>
<reference evidence="7" key="1">
    <citation type="submission" date="2020-05" db="EMBL/GenBank/DDBJ databases">
        <authorList>
            <person name="Chiriac C."/>
            <person name="Salcher M."/>
            <person name="Ghai R."/>
            <person name="Kavagutti S V."/>
        </authorList>
    </citation>
    <scope>NUCLEOTIDE SEQUENCE</scope>
</reference>
<keyword evidence="3 5" id="KW-1133">Transmembrane helix</keyword>
<dbReference type="PROSITE" id="PS51012">
    <property type="entry name" value="ABC_TM2"/>
    <property type="match status" value="1"/>
</dbReference>
<dbReference type="InterPro" id="IPR000412">
    <property type="entry name" value="ABC_2_transport"/>
</dbReference>
<evidence type="ECO:0000256" key="1">
    <source>
        <dbReference type="ARBA" id="ARBA00004141"/>
    </source>
</evidence>
<feature type="transmembrane region" description="Helical" evidence="5">
    <location>
        <begin position="67"/>
        <end position="91"/>
    </location>
</feature>
<dbReference type="InterPro" id="IPR047817">
    <property type="entry name" value="ABC2_TM_bact-type"/>
</dbReference>
<gene>
    <name evidence="7" type="ORF">UFOPK2958_01131</name>
</gene>
<evidence type="ECO:0000256" key="5">
    <source>
        <dbReference type="SAM" id="Phobius"/>
    </source>
</evidence>
<feature type="transmembrane region" description="Helical" evidence="5">
    <location>
        <begin position="182"/>
        <end position="201"/>
    </location>
</feature>
<evidence type="ECO:0000259" key="6">
    <source>
        <dbReference type="PROSITE" id="PS51012"/>
    </source>
</evidence>
<feature type="domain" description="ABC transmembrane type-2" evidence="6">
    <location>
        <begin position="35"/>
        <end position="262"/>
    </location>
</feature>
<dbReference type="GO" id="GO:0140359">
    <property type="term" value="F:ABC-type transporter activity"/>
    <property type="evidence" value="ECO:0007669"/>
    <property type="project" value="InterPro"/>
</dbReference>
<dbReference type="PIRSF" id="PIRSF006648">
    <property type="entry name" value="DrrB"/>
    <property type="match status" value="1"/>
</dbReference>
<proteinExistence type="predicted"/>
<organism evidence="7">
    <name type="scientific">freshwater metagenome</name>
    <dbReference type="NCBI Taxonomy" id="449393"/>
    <lineage>
        <taxon>unclassified sequences</taxon>
        <taxon>metagenomes</taxon>
        <taxon>ecological metagenomes</taxon>
    </lineage>
</organism>
<dbReference type="PANTHER" id="PTHR43229:SF2">
    <property type="entry name" value="NODULATION PROTEIN J"/>
    <property type="match status" value="1"/>
</dbReference>
<accession>A0A6J6X3T9</accession>
<keyword evidence="2 5" id="KW-0812">Transmembrane</keyword>
<comment type="subcellular location">
    <subcellularLocation>
        <location evidence="1">Membrane</location>
        <topology evidence="1">Multi-pass membrane protein</topology>
    </subcellularLocation>
</comment>
<dbReference type="GO" id="GO:0043190">
    <property type="term" value="C:ATP-binding cassette (ABC) transporter complex"/>
    <property type="evidence" value="ECO:0007669"/>
    <property type="project" value="InterPro"/>
</dbReference>